<dbReference type="RefSeq" id="WP_073372446.1">
    <property type="nucleotide sequence ID" value="NZ_CP017813.1"/>
</dbReference>
<dbReference type="Proteomes" id="UP000184322">
    <property type="component" value="Chromosome"/>
</dbReference>
<proteinExistence type="predicted"/>
<sequence length="129" mass="16190">MKNYHISKQQNHELMKVRLTQTLFNLFKYDMVVERSYIFPDLDEDINNIERKIQHEINIIYRKIYNINHLLFYILRKMKPFNAWILLKSFIYEENSEWYIDYFISKYSFYRKRREAINEFIGYYIGCNQ</sequence>
<dbReference type="EMBL" id="CP017813">
    <property type="protein sequence ID" value="APJ38443.1"/>
    <property type="molecule type" value="Genomic_DNA"/>
</dbReference>
<reference evidence="2" key="1">
    <citation type="submission" date="2016-10" db="EMBL/GenBank/DDBJ databases">
        <authorList>
            <person name="Beylefeld A."/>
            <person name="Abolnik C."/>
        </authorList>
    </citation>
    <scope>NUCLEOTIDE SEQUENCE [LARGE SCALE GENOMIC DNA]</scope>
    <source>
        <strain evidence="2">B359_6</strain>
    </source>
</reference>
<dbReference type="AlphaFoldDB" id="A0A1L4FS53"/>
<protein>
    <submittedName>
        <fullName evidence="1">Uncharacterized protein</fullName>
    </submittedName>
</protein>
<gene>
    <name evidence="1" type="ORF">BLA55_02075</name>
</gene>
<keyword evidence="2" id="KW-1185">Reference proteome</keyword>
<organism evidence="1 2">
    <name type="scientific">Mycoplasmopsis pullorum</name>
    <dbReference type="NCBI Taxonomy" id="48003"/>
    <lineage>
        <taxon>Bacteria</taxon>
        <taxon>Bacillati</taxon>
        <taxon>Mycoplasmatota</taxon>
        <taxon>Mycoplasmoidales</taxon>
        <taxon>Metamycoplasmataceae</taxon>
        <taxon>Mycoplasmopsis</taxon>
    </lineage>
</organism>
<dbReference type="STRING" id="48003.BLA55_02075"/>
<evidence type="ECO:0000313" key="2">
    <source>
        <dbReference type="Proteomes" id="UP000184322"/>
    </source>
</evidence>
<name>A0A1L4FS53_9BACT</name>
<accession>A0A1L4FS53</accession>
<evidence type="ECO:0000313" key="1">
    <source>
        <dbReference type="EMBL" id="APJ38443.1"/>
    </source>
</evidence>
<dbReference type="KEGG" id="mpul:BLA55_02075"/>
<dbReference type="OrthoDB" id="401392at2"/>